<feature type="signal peptide" evidence="1">
    <location>
        <begin position="1"/>
        <end position="18"/>
    </location>
</feature>
<evidence type="ECO:0000259" key="2">
    <source>
        <dbReference type="Pfam" id="PF03544"/>
    </source>
</evidence>
<keyword evidence="1" id="KW-0732">Signal</keyword>
<evidence type="ECO:0000313" key="4">
    <source>
        <dbReference type="Proteomes" id="UP000824321"/>
    </source>
</evidence>
<feature type="domain" description="TonB C-terminal" evidence="2">
    <location>
        <begin position="180"/>
        <end position="260"/>
    </location>
</feature>
<dbReference type="Proteomes" id="UP000824321">
    <property type="component" value="Chromosome"/>
</dbReference>
<gene>
    <name evidence="3" type="ORF">K3136_01695</name>
</gene>
<dbReference type="Gene3D" id="3.30.1150.10">
    <property type="match status" value="1"/>
</dbReference>
<sequence>MKIFVTLVPILAASSATAGQPVAEHGEPPILESKGEAPGDRIFKQTFTADEQQLSLDHLTVADMYSMFGANGGSIAAHTVRMRCRLGADGQVTPYTCSPSESEEPNILAVIRVPKFEERLVGLPAFRPLGEQSGDKWEFYRFVEFDLAVPEVSSGPIDLTSGPLVDHKQFLDYITDEYKHLSYPARALRRGLSGVQTLECQIQMDTSVICRSIDFTVPEAHGIFAAATKRFFRNARISSKLDDGSDQRGARFRVPIRWSLPS</sequence>
<accession>A0ABX9A2K2</accession>
<dbReference type="Pfam" id="PF03544">
    <property type="entry name" value="TonB_C"/>
    <property type="match status" value="1"/>
</dbReference>
<protein>
    <submittedName>
        <fullName evidence="3">Energy transducer TonB</fullName>
    </submittedName>
</protein>
<organism evidence="3 4">
    <name type="scientific">Qipengyuania gelatinilytica</name>
    <dbReference type="NCBI Taxonomy" id="2867231"/>
    <lineage>
        <taxon>Bacteria</taxon>
        <taxon>Pseudomonadati</taxon>
        <taxon>Pseudomonadota</taxon>
        <taxon>Alphaproteobacteria</taxon>
        <taxon>Sphingomonadales</taxon>
        <taxon>Erythrobacteraceae</taxon>
        <taxon>Qipengyuania</taxon>
    </lineage>
</organism>
<proteinExistence type="predicted"/>
<dbReference type="EMBL" id="CP081294">
    <property type="protein sequence ID" value="QZD95468.1"/>
    <property type="molecule type" value="Genomic_DNA"/>
</dbReference>
<keyword evidence="4" id="KW-1185">Reference proteome</keyword>
<feature type="chain" id="PRO_5045738040" evidence="1">
    <location>
        <begin position="19"/>
        <end position="262"/>
    </location>
</feature>
<evidence type="ECO:0000313" key="3">
    <source>
        <dbReference type="EMBL" id="QZD95468.1"/>
    </source>
</evidence>
<evidence type="ECO:0000256" key="1">
    <source>
        <dbReference type="SAM" id="SignalP"/>
    </source>
</evidence>
<dbReference type="RefSeq" id="WP_221431207.1">
    <property type="nucleotide sequence ID" value="NZ_CP081294.1"/>
</dbReference>
<dbReference type="InterPro" id="IPR037682">
    <property type="entry name" value="TonB_C"/>
</dbReference>
<name>A0ABX9A2K2_9SPHN</name>
<reference evidence="3 4" key="1">
    <citation type="submission" date="2021-08" db="EMBL/GenBank/DDBJ databases">
        <title>Comparative Genomics Analysis of the Genus Qipengyuania Reveals Extensive Genetic Diversity and Metabolic Versatility, Including the Description of Fifteen Novel Species.</title>
        <authorList>
            <person name="Liu Y."/>
        </authorList>
    </citation>
    <scope>NUCLEOTIDE SEQUENCE [LARGE SCALE GENOMIC DNA]</scope>
    <source>
        <strain evidence="3 4">1NDH1</strain>
    </source>
</reference>